<dbReference type="GO" id="GO:0004176">
    <property type="term" value="F:ATP-dependent peptidase activity"/>
    <property type="evidence" value="ECO:0007669"/>
    <property type="project" value="InterPro"/>
</dbReference>
<dbReference type="FunFam" id="1.20.58.760:FF:000002">
    <property type="entry name" value="ATP-dependent zinc metalloprotease FtsH"/>
    <property type="match status" value="1"/>
</dbReference>
<dbReference type="GO" id="GO:0005739">
    <property type="term" value="C:mitochondrion"/>
    <property type="evidence" value="ECO:0007669"/>
    <property type="project" value="UniProtKB-SubCell"/>
</dbReference>
<keyword evidence="7" id="KW-0479">Metal-binding</keyword>
<evidence type="ECO:0000256" key="4">
    <source>
        <dbReference type="ARBA" id="ARBA00010044"/>
    </source>
</evidence>
<evidence type="ECO:0000256" key="7">
    <source>
        <dbReference type="ARBA" id="ARBA00022723"/>
    </source>
</evidence>
<keyword evidence="19" id="KW-1185">Reference proteome</keyword>
<evidence type="ECO:0000256" key="8">
    <source>
        <dbReference type="ARBA" id="ARBA00022741"/>
    </source>
</evidence>
<organism evidence="18 19">
    <name type="scientific">Chaetoceros tenuissimus</name>
    <dbReference type="NCBI Taxonomy" id="426638"/>
    <lineage>
        <taxon>Eukaryota</taxon>
        <taxon>Sar</taxon>
        <taxon>Stramenopiles</taxon>
        <taxon>Ochrophyta</taxon>
        <taxon>Bacillariophyta</taxon>
        <taxon>Coscinodiscophyceae</taxon>
        <taxon>Chaetocerotophycidae</taxon>
        <taxon>Chaetocerotales</taxon>
        <taxon>Chaetocerotaceae</taxon>
        <taxon>Chaetoceros</taxon>
    </lineage>
</organism>
<keyword evidence="11" id="KW-0067">ATP-binding</keyword>
<feature type="region of interest" description="Disordered" evidence="15">
    <location>
        <begin position="727"/>
        <end position="774"/>
    </location>
</feature>
<comment type="similarity">
    <text evidence="4">In the C-terminal section; belongs to the peptidase M41 family.</text>
</comment>
<evidence type="ECO:0000313" key="19">
    <source>
        <dbReference type="Proteomes" id="UP001054902"/>
    </source>
</evidence>
<dbReference type="FunFam" id="3.40.50.300:FF:000175">
    <property type="entry name" value="ATP-dependent zinc metalloprotease FTSH 4"/>
    <property type="match status" value="1"/>
</dbReference>
<evidence type="ECO:0000256" key="2">
    <source>
        <dbReference type="ARBA" id="ARBA00004173"/>
    </source>
</evidence>
<dbReference type="InterPro" id="IPR041569">
    <property type="entry name" value="AAA_lid_3"/>
</dbReference>
<dbReference type="InterPro" id="IPR003593">
    <property type="entry name" value="AAA+_ATPase"/>
</dbReference>
<dbReference type="GO" id="GO:0016020">
    <property type="term" value="C:membrane"/>
    <property type="evidence" value="ECO:0007669"/>
    <property type="project" value="UniProtKB-SubCell"/>
</dbReference>
<evidence type="ECO:0000256" key="14">
    <source>
        <dbReference type="ARBA" id="ARBA00023136"/>
    </source>
</evidence>
<evidence type="ECO:0000313" key="18">
    <source>
        <dbReference type="EMBL" id="GFH44062.1"/>
    </source>
</evidence>
<feature type="transmembrane region" description="Helical" evidence="16">
    <location>
        <begin position="243"/>
        <end position="265"/>
    </location>
</feature>
<accession>A0AAD3CDD6</accession>
<gene>
    <name evidence="18" type="ORF">CTEN210_00536</name>
</gene>
<dbReference type="NCBIfam" id="TIGR01241">
    <property type="entry name" value="FtsH_fam"/>
    <property type="match status" value="1"/>
</dbReference>
<evidence type="ECO:0000256" key="9">
    <source>
        <dbReference type="ARBA" id="ARBA00022801"/>
    </source>
</evidence>
<dbReference type="Pfam" id="PF00004">
    <property type="entry name" value="AAA"/>
    <property type="match status" value="1"/>
</dbReference>
<proteinExistence type="inferred from homology"/>
<dbReference type="PANTHER" id="PTHR23076">
    <property type="entry name" value="METALLOPROTEASE M41 FTSH"/>
    <property type="match status" value="1"/>
</dbReference>
<dbReference type="GO" id="GO:0046872">
    <property type="term" value="F:metal ion binding"/>
    <property type="evidence" value="ECO:0007669"/>
    <property type="project" value="UniProtKB-KW"/>
</dbReference>
<dbReference type="EMBL" id="BLLK01000019">
    <property type="protein sequence ID" value="GFH44062.1"/>
    <property type="molecule type" value="Genomic_DNA"/>
</dbReference>
<dbReference type="InterPro" id="IPR003960">
    <property type="entry name" value="ATPase_AAA_CS"/>
</dbReference>
<dbReference type="CDD" id="cd19501">
    <property type="entry name" value="RecA-like_FtsH"/>
    <property type="match status" value="1"/>
</dbReference>
<keyword evidence="14 16" id="KW-0472">Membrane</keyword>
<dbReference type="GO" id="GO:0016887">
    <property type="term" value="F:ATP hydrolysis activity"/>
    <property type="evidence" value="ECO:0007669"/>
    <property type="project" value="InterPro"/>
</dbReference>
<evidence type="ECO:0000256" key="3">
    <source>
        <dbReference type="ARBA" id="ARBA00004370"/>
    </source>
</evidence>
<comment type="caution">
    <text evidence="18">The sequence shown here is derived from an EMBL/GenBank/DDBJ whole genome shotgun (WGS) entry which is preliminary data.</text>
</comment>
<sequence>MFRQRKLHAGQLRYHDFSKLREARESQKQLLPSLQVKTCPNFVHIHSPLQQIHTSSLASLSSLNSMSTRSFFTSSLSKKLSTFRLKQLERTANQNPTNASLQYEFLSELIHTYPEAVIHRFEKYPEFALDERCALLYFGALQRTSSMDKFDIKTFMRRVQTQNVSMDPLKIQSLVDLDTKSVKNRSTIATQVMQILSGNVPGVTSGAIAGGALSSGVFHHPRGADPKHPLHVQMQTPQSGRMALLTLAKQVLIAFVVVSAITAVVDEKGLGGRAMGMSNKHVQEAEGSDVRFEDVKGVAEAKAELEEIVEYLKNPEKFTRLGGKLPRGLLLTGPPGTGKTLLAKAIAGEANVPFFFSSGSQFEEVYVGLGAKRVRELFEAAKKKSPAIIFIDEIDAVGGTRKLKDQSALKMTLNELLVQMDGFDENNGVIVIGATNFAEALDEALLRPGRFDKHVTVPLPDVGGRKEILEMYAKKTKIAKDVDLSVLARGTVGFSGADLYNLMNQAALKASTDGLNSITMSVLEYAKDKIMMGAERKTAVITPKTAKVTAFHEAGHALVAVLSEGASPIHKATIMPRGSALGMVTMLPDGDQTSQSLKEMLAFMDVAMGGRVAEELIFGPENVTSGASSDIMNATRTARAMVTKYGFSDKVGIVFHGGNTGEESASGATRAMIDSEVQKLTQDSYQRAKDLLMKYSKEHHLLAETLLEYETLTGDEVRDIIHKRKKPNRPIVNREGGARGDRSVLNDKSNNSEPPKSKFPFPGKVGSRRDNTSS</sequence>
<dbReference type="InterPro" id="IPR003959">
    <property type="entry name" value="ATPase_AAA_core"/>
</dbReference>
<dbReference type="PROSITE" id="PS00674">
    <property type="entry name" value="AAA"/>
    <property type="match status" value="1"/>
</dbReference>
<evidence type="ECO:0000256" key="15">
    <source>
        <dbReference type="SAM" id="MobiDB-lite"/>
    </source>
</evidence>
<keyword evidence="8" id="KW-0547">Nucleotide-binding</keyword>
<dbReference type="Gene3D" id="1.10.8.60">
    <property type="match status" value="1"/>
</dbReference>
<keyword evidence="16" id="KW-0812">Transmembrane</keyword>
<evidence type="ECO:0000256" key="16">
    <source>
        <dbReference type="SAM" id="Phobius"/>
    </source>
</evidence>
<comment type="similarity">
    <text evidence="5">In the N-terminal section; belongs to the AAA ATPase family.</text>
</comment>
<dbReference type="Proteomes" id="UP001054902">
    <property type="component" value="Unassembled WGS sequence"/>
</dbReference>
<comment type="cofactor">
    <cofactor evidence="1">
        <name>Zn(2+)</name>
        <dbReference type="ChEBI" id="CHEBI:29105"/>
    </cofactor>
</comment>
<dbReference type="FunFam" id="1.10.8.60:FF:000001">
    <property type="entry name" value="ATP-dependent zinc metalloprotease FtsH"/>
    <property type="match status" value="1"/>
</dbReference>
<evidence type="ECO:0000256" key="10">
    <source>
        <dbReference type="ARBA" id="ARBA00022833"/>
    </source>
</evidence>
<comment type="subcellular location">
    <subcellularLocation>
        <location evidence="3">Membrane</location>
    </subcellularLocation>
    <subcellularLocation>
        <location evidence="2">Mitochondrion</location>
    </subcellularLocation>
</comment>
<evidence type="ECO:0000256" key="13">
    <source>
        <dbReference type="ARBA" id="ARBA00023128"/>
    </source>
</evidence>
<dbReference type="InterPro" id="IPR005936">
    <property type="entry name" value="FtsH"/>
</dbReference>
<name>A0AAD3CDD6_9STRA</name>
<dbReference type="GO" id="GO:0004222">
    <property type="term" value="F:metalloendopeptidase activity"/>
    <property type="evidence" value="ECO:0007669"/>
    <property type="project" value="InterPro"/>
</dbReference>
<dbReference type="InterPro" id="IPR037219">
    <property type="entry name" value="Peptidase_M41-like"/>
</dbReference>
<dbReference type="InterPro" id="IPR027417">
    <property type="entry name" value="P-loop_NTPase"/>
</dbReference>
<evidence type="ECO:0000256" key="11">
    <source>
        <dbReference type="ARBA" id="ARBA00022840"/>
    </source>
</evidence>
<keyword evidence="13" id="KW-0496">Mitochondrion</keyword>
<dbReference type="GO" id="GO:0005524">
    <property type="term" value="F:ATP binding"/>
    <property type="evidence" value="ECO:0007669"/>
    <property type="project" value="UniProtKB-KW"/>
</dbReference>
<dbReference type="Pfam" id="PF17862">
    <property type="entry name" value="AAA_lid_3"/>
    <property type="match status" value="1"/>
</dbReference>
<dbReference type="HAMAP" id="MF_01458">
    <property type="entry name" value="FtsH"/>
    <property type="match status" value="1"/>
</dbReference>
<evidence type="ECO:0000256" key="1">
    <source>
        <dbReference type="ARBA" id="ARBA00001947"/>
    </source>
</evidence>
<keyword evidence="12 18" id="KW-0482">Metalloprotease</keyword>
<dbReference type="Gene3D" id="1.20.58.760">
    <property type="entry name" value="Peptidase M41"/>
    <property type="match status" value="1"/>
</dbReference>
<protein>
    <submittedName>
        <fullName evidence="18">ATP-dependent metalloprotease</fullName>
    </submittedName>
</protein>
<dbReference type="Pfam" id="PF21232">
    <property type="entry name" value="Yme1-like_N"/>
    <property type="match status" value="1"/>
</dbReference>
<evidence type="ECO:0000256" key="5">
    <source>
        <dbReference type="ARBA" id="ARBA00010550"/>
    </source>
</evidence>
<dbReference type="Pfam" id="PF01434">
    <property type="entry name" value="Peptidase_M41"/>
    <property type="match status" value="1"/>
</dbReference>
<evidence type="ECO:0000256" key="12">
    <source>
        <dbReference type="ARBA" id="ARBA00023049"/>
    </source>
</evidence>
<keyword evidence="9" id="KW-0378">Hydrolase</keyword>
<keyword evidence="6" id="KW-0645">Protease</keyword>
<keyword evidence="16" id="KW-1133">Transmembrane helix</keyword>
<feature type="compositionally biased region" description="Basic and acidic residues" evidence="15">
    <location>
        <begin position="736"/>
        <end position="745"/>
    </location>
</feature>
<evidence type="ECO:0000259" key="17">
    <source>
        <dbReference type="SMART" id="SM00382"/>
    </source>
</evidence>
<dbReference type="GO" id="GO:0006508">
    <property type="term" value="P:proteolysis"/>
    <property type="evidence" value="ECO:0007669"/>
    <property type="project" value="UniProtKB-KW"/>
</dbReference>
<dbReference type="AlphaFoldDB" id="A0AAD3CDD6"/>
<dbReference type="SMART" id="SM00382">
    <property type="entry name" value="AAA"/>
    <property type="match status" value="1"/>
</dbReference>
<dbReference type="InterPro" id="IPR048438">
    <property type="entry name" value="Yme1-like_N"/>
</dbReference>
<reference evidence="18 19" key="1">
    <citation type="journal article" date="2021" name="Sci. Rep.">
        <title>The genome of the diatom Chaetoceros tenuissimus carries an ancient integrated fragment of an extant virus.</title>
        <authorList>
            <person name="Hongo Y."/>
            <person name="Kimura K."/>
            <person name="Takaki Y."/>
            <person name="Yoshida Y."/>
            <person name="Baba S."/>
            <person name="Kobayashi G."/>
            <person name="Nagasaki K."/>
            <person name="Hano T."/>
            <person name="Tomaru Y."/>
        </authorList>
    </citation>
    <scope>NUCLEOTIDE SEQUENCE [LARGE SCALE GENOMIC DNA]</scope>
    <source>
        <strain evidence="18 19">NIES-3715</strain>
    </source>
</reference>
<feature type="domain" description="AAA+ ATPase" evidence="17">
    <location>
        <begin position="325"/>
        <end position="461"/>
    </location>
</feature>
<evidence type="ECO:0000256" key="6">
    <source>
        <dbReference type="ARBA" id="ARBA00022670"/>
    </source>
</evidence>
<dbReference type="PANTHER" id="PTHR23076:SF97">
    <property type="entry name" value="ATP-DEPENDENT ZINC METALLOPROTEASE YME1L1"/>
    <property type="match status" value="1"/>
</dbReference>
<dbReference type="Gene3D" id="3.40.50.300">
    <property type="entry name" value="P-loop containing nucleotide triphosphate hydrolases"/>
    <property type="match status" value="1"/>
</dbReference>
<dbReference type="SUPFAM" id="SSF52540">
    <property type="entry name" value="P-loop containing nucleoside triphosphate hydrolases"/>
    <property type="match status" value="1"/>
</dbReference>
<dbReference type="SUPFAM" id="SSF140990">
    <property type="entry name" value="FtsH protease domain-like"/>
    <property type="match status" value="1"/>
</dbReference>
<dbReference type="InterPro" id="IPR000642">
    <property type="entry name" value="Peptidase_M41"/>
</dbReference>
<keyword evidence="10" id="KW-0862">Zinc</keyword>